<dbReference type="PROSITE" id="PS50172">
    <property type="entry name" value="BRCT"/>
    <property type="match status" value="1"/>
</dbReference>
<feature type="region of interest" description="Disordered" evidence="8">
    <location>
        <begin position="134"/>
        <end position="187"/>
    </location>
</feature>
<evidence type="ECO:0000313" key="11">
    <source>
        <dbReference type="EMBL" id="KAK7074714.1"/>
    </source>
</evidence>
<dbReference type="InterPro" id="IPR013083">
    <property type="entry name" value="Znf_RING/FYVE/PHD"/>
</dbReference>
<dbReference type="PROSITE" id="PS50088">
    <property type="entry name" value="ANK_REPEAT"/>
    <property type="match status" value="3"/>
</dbReference>
<feature type="repeat" description="ANK" evidence="6">
    <location>
        <begin position="264"/>
        <end position="296"/>
    </location>
</feature>
<dbReference type="InterPro" id="IPR001357">
    <property type="entry name" value="BRCT_dom"/>
</dbReference>
<keyword evidence="4" id="KW-0862">Zinc</keyword>
<accession>A0AAN8X870</accession>
<evidence type="ECO:0000259" key="10">
    <source>
        <dbReference type="PROSITE" id="PS50172"/>
    </source>
</evidence>
<dbReference type="PANTHER" id="PTHR24171:SF8">
    <property type="entry name" value="BRCA1-ASSOCIATED RING DOMAIN PROTEIN 1"/>
    <property type="match status" value="1"/>
</dbReference>
<dbReference type="InterPro" id="IPR036770">
    <property type="entry name" value="Ankyrin_rpt-contain_sf"/>
</dbReference>
<dbReference type="InterPro" id="IPR001841">
    <property type="entry name" value="Znf_RING"/>
</dbReference>
<evidence type="ECO:0008006" key="13">
    <source>
        <dbReference type="Google" id="ProtNLM"/>
    </source>
</evidence>
<protein>
    <recommendedName>
        <fullName evidence="13">BRCA1-associated RING domain protein 1</fullName>
    </recommendedName>
</protein>
<evidence type="ECO:0000256" key="3">
    <source>
        <dbReference type="ARBA" id="ARBA00022771"/>
    </source>
</evidence>
<dbReference type="SUPFAM" id="SSF57850">
    <property type="entry name" value="RING/U-box"/>
    <property type="match status" value="1"/>
</dbReference>
<dbReference type="InterPro" id="IPR002110">
    <property type="entry name" value="Ankyrin_rpt"/>
</dbReference>
<evidence type="ECO:0000256" key="2">
    <source>
        <dbReference type="ARBA" id="ARBA00022737"/>
    </source>
</evidence>
<evidence type="ECO:0000256" key="4">
    <source>
        <dbReference type="ARBA" id="ARBA00022833"/>
    </source>
</evidence>
<feature type="compositionally biased region" description="Low complexity" evidence="8">
    <location>
        <begin position="166"/>
        <end position="183"/>
    </location>
</feature>
<dbReference type="GO" id="GO:0070531">
    <property type="term" value="C:BRCA1-A complex"/>
    <property type="evidence" value="ECO:0007669"/>
    <property type="project" value="TreeGrafter"/>
</dbReference>
<proteinExistence type="predicted"/>
<evidence type="ECO:0000313" key="12">
    <source>
        <dbReference type="Proteomes" id="UP001381693"/>
    </source>
</evidence>
<dbReference type="Gene3D" id="3.40.50.10190">
    <property type="entry name" value="BRCT domain"/>
    <property type="match status" value="2"/>
</dbReference>
<dbReference type="PANTHER" id="PTHR24171">
    <property type="entry name" value="ANKYRIN REPEAT DOMAIN-CONTAINING PROTEIN 39-RELATED"/>
    <property type="match status" value="1"/>
</dbReference>
<dbReference type="InterPro" id="IPR036420">
    <property type="entry name" value="BRCT_dom_sf"/>
</dbReference>
<dbReference type="SUPFAM" id="SSF52113">
    <property type="entry name" value="BRCT domain"/>
    <property type="match status" value="1"/>
</dbReference>
<dbReference type="SMART" id="SM00292">
    <property type="entry name" value="BRCT"/>
    <property type="match status" value="2"/>
</dbReference>
<dbReference type="Pfam" id="PF00533">
    <property type="entry name" value="BRCT"/>
    <property type="match status" value="1"/>
</dbReference>
<name>A0AAN8X870_HALRR</name>
<keyword evidence="5 6" id="KW-0040">ANK repeat</keyword>
<comment type="caution">
    <text evidence="11">The sequence shown here is derived from an EMBL/GenBank/DDBJ whole genome shotgun (WGS) entry which is preliminary data.</text>
</comment>
<dbReference type="SUPFAM" id="SSF48403">
    <property type="entry name" value="Ankyrin repeat"/>
    <property type="match status" value="1"/>
</dbReference>
<evidence type="ECO:0000256" key="8">
    <source>
        <dbReference type="SAM" id="MobiDB-lite"/>
    </source>
</evidence>
<evidence type="ECO:0000256" key="5">
    <source>
        <dbReference type="ARBA" id="ARBA00023043"/>
    </source>
</evidence>
<sequence length="591" mass="64566">MDGDVLKLIQWNNSLEAIKELENLLLCCVCKSVAEDAKCLGRCEHFFCAKCVSTLENGICPACSIPSPPCEMQPDRIIASLVSSVKDLRHLLDGGEITCVEQGIEAPCTPKSHTKPSKSVEAINKPKMCKKLDKSAEKGGNISQKKSSQLQSKKDLNTSKAKSKPSRSNGVKSSTSKSSLAPSFDNKAVKNSTDSKIVPVTPDGKKIRKLVDLSALGLSPGGPSVNKRNAKGESMLHIACIKGDVEKVKSLLLEGANPNTKDNAGWTPLHETCSHGFYNIAELLLQHGALVDVPGGESEENPLHDAITQGQIELVKLLRCWGASDTARNLYGNTPRSLASLCMGADKLHAALDTPFDCSLKRPSFMLPYLDKMVLLGSGLNPSQSRTLVQLSKMLGARIASEFSPDVTHVVCCTSDRIVVQKTPTYMMGVASGKWILSHTWMDACLSQGKVLSPEIYEVYGSKDLADRDAPCRARINASNMRPGLLKGTQIYLWGSFLEPYRNKKAIETLIKAGDGTVLVREPNPESQDKILKVPYHAQPDGMLVKCSYIILYQDGPVEPQIKYNMEHIKTLPFSWFKKCIENFALLNPLK</sequence>
<reference evidence="11 12" key="1">
    <citation type="submission" date="2023-11" db="EMBL/GenBank/DDBJ databases">
        <title>Halocaridina rubra genome assembly.</title>
        <authorList>
            <person name="Smith C."/>
        </authorList>
    </citation>
    <scope>NUCLEOTIDE SEQUENCE [LARGE SCALE GENOMIC DNA]</scope>
    <source>
        <strain evidence="11">EP-1</strain>
        <tissue evidence="11">Whole</tissue>
    </source>
</reference>
<dbReference type="Proteomes" id="UP001381693">
    <property type="component" value="Unassembled WGS sequence"/>
</dbReference>
<dbReference type="PROSITE" id="PS50297">
    <property type="entry name" value="ANK_REP_REGION"/>
    <property type="match status" value="2"/>
</dbReference>
<keyword evidence="2" id="KW-0677">Repeat</keyword>
<feature type="repeat" description="ANK" evidence="6">
    <location>
        <begin position="298"/>
        <end position="330"/>
    </location>
</feature>
<evidence type="ECO:0000256" key="1">
    <source>
        <dbReference type="ARBA" id="ARBA00022723"/>
    </source>
</evidence>
<dbReference type="Pfam" id="PF12796">
    <property type="entry name" value="Ank_2"/>
    <property type="match status" value="1"/>
</dbReference>
<dbReference type="CDD" id="cd17734">
    <property type="entry name" value="BRCT_Bard1_rpt1"/>
    <property type="match status" value="1"/>
</dbReference>
<dbReference type="GO" id="GO:0085020">
    <property type="term" value="P:protein K6-linked ubiquitination"/>
    <property type="evidence" value="ECO:0007669"/>
    <property type="project" value="TreeGrafter"/>
</dbReference>
<dbReference type="GO" id="GO:0031436">
    <property type="term" value="C:BRCA1-BARD1 complex"/>
    <property type="evidence" value="ECO:0007669"/>
    <property type="project" value="TreeGrafter"/>
</dbReference>
<keyword evidence="3 7" id="KW-0863">Zinc-finger</keyword>
<dbReference type="SMART" id="SM00248">
    <property type="entry name" value="ANK"/>
    <property type="match status" value="3"/>
</dbReference>
<feature type="repeat" description="ANK" evidence="6">
    <location>
        <begin position="231"/>
        <end position="263"/>
    </location>
</feature>
<evidence type="ECO:0000256" key="7">
    <source>
        <dbReference type="PROSITE-ProRule" id="PRU00175"/>
    </source>
</evidence>
<dbReference type="GO" id="GO:0008270">
    <property type="term" value="F:zinc ion binding"/>
    <property type="evidence" value="ECO:0007669"/>
    <property type="project" value="UniProtKB-KW"/>
</dbReference>
<evidence type="ECO:0000256" key="6">
    <source>
        <dbReference type="PROSITE-ProRule" id="PRU00023"/>
    </source>
</evidence>
<evidence type="ECO:0000259" key="9">
    <source>
        <dbReference type="PROSITE" id="PS50089"/>
    </source>
</evidence>
<dbReference type="EMBL" id="JAXCGZ010011478">
    <property type="protein sequence ID" value="KAK7074714.1"/>
    <property type="molecule type" value="Genomic_DNA"/>
</dbReference>
<organism evidence="11 12">
    <name type="scientific">Halocaridina rubra</name>
    <name type="common">Hawaiian red shrimp</name>
    <dbReference type="NCBI Taxonomy" id="373956"/>
    <lineage>
        <taxon>Eukaryota</taxon>
        <taxon>Metazoa</taxon>
        <taxon>Ecdysozoa</taxon>
        <taxon>Arthropoda</taxon>
        <taxon>Crustacea</taxon>
        <taxon>Multicrustacea</taxon>
        <taxon>Malacostraca</taxon>
        <taxon>Eumalacostraca</taxon>
        <taxon>Eucarida</taxon>
        <taxon>Decapoda</taxon>
        <taxon>Pleocyemata</taxon>
        <taxon>Caridea</taxon>
        <taxon>Atyoidea</taxon>
        <taxon>Atyidae</taxon>
        <taxon>Halocaridina</taxon>
    </lineage>
</organism>
<dbReference type="Gene3D" id="1.25.40.20">
    <property type="entry name" value="Ankyrin repeat-containing domain"/>
    <property type="match status" value="1"/>
</dbReference>
<dbReference type="Gene3D" id="3.30.40.10">
    <property type="entry name" value="Zinc/RING finger domain, C3HC4 (zinc finger)"/>
    <property type="match status" value="1"/>
</dbReference>
<feature type="domain" description="RING-type" evidence="9">
    <location>
        <begin position="27"/>
        <end position="64"/>
    </location>
</feature>
<gene>
    <name evidence="11" type="ORF">SK128_018101</name>
</gene>
<dbReference type="GO" id="GO:0004842">
    <property type="term" value="F:ubiquitin-protein transferase activity"/>
    <property type="evidence" value="ECO:0007669"/>
    <property type="project" value="TreeGrafter"/>
</dbReference>
<dbReference type="PROSITE" id="PS50089">
    <property type="entry name" value="ZF_RING_2"/>
    <property type="match status" value="1"/>
</dbReference>
<keyword evidence="1" id="KW-0479">Metal-binding</keyword>
<feature type="domain" description="BRCT" evidence="10">
    <location>
        <begin position="373"/>
        <end position="459"/>
    </location>
</feature>
<dbReference type="AlphaFoldDB" id="A0AAN8X870"/>
<dbReference type="InterPro" id="IPR017907">
    <property type="entry name" value="Znf_RING_CS"/>
</dbReference>
<dbReference type="PROSITE" id="PS00518">
    <property type="entry name" value="ZF_RING_1"/>
    <property type="match status" value="1"/>
</dbReference>
<keyword evidence="12" id="KW-1185">Reference proteome</keyword>